<feature type="site" description="Increases basicity of active site His" evidence="2">
    <location>
        <position position="142"/>
    </location>
</feature>
<keyword evidence="5" id="KW-0012">Acyltransferase</keyword>
<dbReference type="RefSeq" id="WP_108777843.1">
    <property type="nucleotide sequence ID" value="NZ_CP029186.1"/>
</dbReference>
<proteinExistence type="inferred from homology"/>
<dbReference type="InterPro" id="IPR011004">
    <property type="entry name" value="Trimer_LpxA-like_sf"/>
</dbReference>
<feature type="domain" description="PglD N-terminal" evidence="4">
    <location>
        <begin position="3"/>
        <end position="85"/>
    </location>
</feature>
<feature type="active site" description="Proton acceptor" evidence="2">
    <location>
        <position position="141"/>
    </location>
</feature>
<protein>
    <submittedName>
        <fullName evidence="5">Sugar O-acyltransferase</fullName>
    </submittedName>
</protein>
<dbReference type="PANTHER" id="PTHR43300">
    <property type="entry name" value="ACETYLTRANSFERASE"/>
    <property type="match status" value="1"/>
</dbReference>
<dbReference type="Gene3D" id="2.160.10.10">
    <property type="entry name" value="Hexapeptide repeat proteins"/>
    <property type="match status" value="1"/>
</dbReference>
<gene>
    <name evidence="5" type="ORF">HYN59_08385</name>
</gene>
<dbReference type="InterPro" id="IPR041561">
    <property type="entry name" value="PglD_N"/>
</dbReference>
<keyword evidence="5" id="KW-0808">Transferase</keyword>
<accession>A0A2S1QXS4</accession>
<dbReference type="OrthoDB" id="708224at2"/>
<name>A0A2S1QXS4_9FLAO</name>
<dbReference type="PANTHER" id="PTHR43300:SF7">
    <property type="entry name" value="UDP-N-ACETYLBACILLOSAMINE N-ACETYLTRANSFERASE"/>
    <property type="match status" value="1"/>
</dbReference>
<evidence type="ECO:0000256" key="2">
    <source>
        <dbReference type="PIRSR" id="PIRSR620019-1"/>
    </source>
</evidence>
<evidence type="ECO:0000256" key="1">
    <source>
        <dbReference type="ARBA" id="ARBA00007274"/>
    </source>
</evidence>
<evidence type="ECO:0000256" key="3">
    <source>
        <dbReference type="PIRSR" id="PIRSR620019-2"/>
    </source>
</evidence>
<evidence type="ECO:0000313" key="5">
    <source>
        <dbReference type="EMBL" id="AWH85139.1"/>
    </source>
</evidence>
<evidence type="ECO:0000313" key="6">
    <source>
        <dbReference type="Proteomes" id="UP000244929"/>
    </source>
</evidence>
<dbReference type="Proteomes" id="UP000244929">
    <property type="component" value="Chromosome"/>
</dbReference>
<keyword evidence="6" id="KW-1185">Reference proteome</keyword>
<dbReference type="CDD" id="cd03360">
    <property type="entry name" value="LbH_AT_putative"/>
    <property type="match status" value="1"/>
</dbReference>
<evidence type="ECO:0000259" key="4">
    <source>
        <dbReference type="Pfam" id="PF17836"/>
    </source>
</evidence>
<dbReference type="Gene3D" id="3.40.50.20">
    <property type="match status" value="1"/>
</dbReference>
<sequence length="217" mass="23591">MIRIIIIGAGGHAAEIDEYIAYANKLNGIQDYIVAGFIDDNKNSYDAYSFSGPFLGDIQSHVVDKDAKYIMGIANLAFRKKITEDFLERGASFLTFIHPLAYVSQSAKIGDGVVMGPYVNVGPNVVIGNYTLINSRASMGHDTKVGDYNFISPNVCFSGFTTIGDGNLFGINSASIPKVTIGNGNKIAAGMIIDRDIEDDTTYFHRFKEKVLAIPKT</sequence>
<dbReference type="Pfam" id="PF17836">
    <property type="entry name" value="PglD_N"/>
    <property type="match status" value="1"/>
</dbReference>
<dbReference type="EMBL" id="CP029186">
    <property type="protein sequence ID" value="AWH85139.1"/>
    <property type="molecule type" value="Genomic_DNA"/>
</dbReference>
<organism evidence="5 6">
    <name type="scientific">Flavobacterium album</name>
    <dbReference type="NCBI Taxonomy" id="2175091"/>
    <lineage>
        <taxon>Bacteria</taxon>
        <taxon>Pseudomonadati</taxon>
        <taxon>Bacteroidota</taxon>
        <taxon>Flavobacteriia</taxon>
        <taxon>Flavobacteriales</taxon>
        <taxon>Flavobacteriaceae</taxon>
        <taxon>Flavobacterium</taxon>
    </lineage>
</organism>
<dbReference type="SUPFAM" id="SSF51161">
    <property type="entry name" value="Trimeric LpxA-like enzymes"/>
    <property type="match status" value="1"/>
</dbReference>
<comment type="similarity">
    <text evidence="1">Belongs to the transferase hexapeptide repeat family.</text>
</comment>
<dbReference type="AlphaFoldDB" id="A0A2S1QXS4"/>
<dbReference type="InterPro" id="IPR050179">
    <property type="entry name" value="Trans_hexapeptide_repeat"/>
</dbReference>
<feature type="binding site" evidence="3">
    <location>
        <position position="171"/>
    </location>
    <ligand>
        <name>acetyl-CoA</name>
        <dbReference type="ChEBI" id="CHEBI:57288"/>
    </ligand>
</feature>
<dbReference type="KEGG" id="falb:HYN59_08385"/>
<dbReference type="InterPro" id="IPR020019">
    <property type="entry name" value="AcTrfase_PglD-like"/>
</dbReference>
<reference evidence="5 6" key="1">
    <citation type="submission" date="2018-04" db="EMBL/GenBank/DDBJ databases">
        <title>Genome sequencing of Flavobacterium sp. HYN0059.</title>
        <authorList>
            <person name="Yi H."/>
            <person name="Baek C."/>
        </authorList>
    </citation>
    <scope>NUCLEOTIDE SEQUENCE [LARGE SCALE GENOMIC DNA]</scope>
    <source>
        <strain evidence="5 6">HYN0059</strain>
    </source>
</reference>
<dbReference type="GO" id="GO:0016746">
    <property type="term" value="F:acyltransferase activity"/>
    <property type="evidence" value="ECO:0007669"/>
    <property type="project" value="UniProtKB-KW"/>
</dbReference>